<sequence>MSYEEKSLPHDVIIEILSWLPPETLLKFKRVCRSWCSIITTRDAKFVAIHQSHFGNSLQDMNCGRIVIAREKYKRAFLYLKLRLVQERNPRRIVHMNMELRIPNTRYFRDHYRIIGSCNGVFCYASFRVDNAPIQLCNPSMRWAYLVPPYRFGNNLKFPFINACYGVGFDRFVNDYKVLKFVSKDGEAAAAAIYSMKTKSWKRLTNDSVQLPKSLWCLPLSVFLGGFIHWLGYKAKTWTRTIMLFHVCNEVFGEMQLPAAVLESRHDNIYHISISVVKGSLCLLVEELTDDHKGIWQVWTMKEYGVAESWIKQRKVVLGERIMMTTIQLTVGGKILCSNYKSQKLFLYDPETDKYQYVGLGSSFSCSLVASL</sequence>
<dbReference type="PANTHER" id="PTHR31672:SF13">
    <property type="entry name" value="F-BOX PROTEIN CPR30-LIKE"/>
    <property type="match status" value="1"/>
</dbReference>
<keyword evidence="3" id="KW-1185">Reference proteome</keyword>
<protein>
    <recommendedName>
        <fullName evidence="1">F-box domain-containing protein</fullName>
    </recommendedName>
</protein>
<dbReference type="Gene3D" id="1.20.1280.50">
    <property type="match status" value="1"/>
</dbReference>
<comment type="caution">
    <text evidence="2">The sequence shown here is derived from an EMBL/GenBank/DDBJ whole genome shotgun (WGS) entry which is preliminary data.</text>
</comment>
<dbReference type="InterPro" id="IPR006527">
    <property type="entry name" value="F-box-assoc_dom_typ1"/>
</dbReference>
<proteinExistence type="predicted"/>
<dbReference type="Pfam" id="PF07734">
    <property type="entry name" value="FBA_1"/>
    <property type="match status" value="1"/>
</dbReference>
<dbReference type="Proteomes" id="UP000826271">
    <property type="component" value="Unassembled WGS sequence"/>
</dbReference>
<dbReference type="PROSITE" id="PS50181">
    <property type="entry name" value="FBOX"/>
    <property type="match status" value="1"/>
</dbReference>
<organism evidence="2 3">
    <name type="scientific">Buddleja alternifolia</name>
    <dbReference type="NCBI Taxonomy" id="168488"/>
    <lineage>
        <taxon>Eukaryota</taxon>
        <taxon>Viridiplantae</taxon>
        <taxon>Streptophyta</taxon>
        <taxon>Embryophyta</taxon>
        <taxon>Tracheophyta</taxon>
        <taxon>Spermatophyta</taxon>
        <taxon>Magnoliopsida</taxon>
        <taxon>eudicotyledons</taxon>
        <taxon>Gunneridae</taxon>
        <taxon>Pentapetalae</taxon>
        <taxon>asterids</taxon>
        <taxon>lamiids</taxon>
        <taxon>Lamiales</taxon>
        <taxon>Scrophulariaceae</taxon>
        <taxon>Buddlejeae</taxon>
        <taxon>Buddleja</taxon>
    </lineage>
</organism>
<dbReference type="InterPro" id="IPR017451">
    <property type="entry name" value="F-box-assoc_interact_dom"/>
</dbReference>
<reference evidence="2" key="1">
    <citation type="submission" date="2019-10" db="EMBL/GenBank/DDBJ databases">
        <authorList>
            <person name="Zhang R."/>
            <person name="Pan Y."/>
            <person name="Wang J."/>
            <person name="Ma R."/>
            <person name="Yu S."/>
        </authorList>
    </citation>
    <scope>NUCLEOTIDE SEQUENCE</scope>
    <source>
        <strain evidence="2">LA-IB0</strain>
        <tissue evidence="2">Leaf</tissue>
    </source>
</reference>
<evidence type="ECO:0000313" key="3">
    <source>
        <dbReference type="Proteomes" id="UP000826271"/>
    </source>
</evidence>
<dbReference type="Pfam" id="PF00646">
    <property type="entry name" value="F-box"/>
    <property type="match status" value="1"/>
</dbReference>
<dbReference type="InterPro" id="IPR050796">
    <property type="entry name" value="SCF_F-box_component"/>
</dbReference>
<dbReference type="CDD" id="cd22157">
    <property type="entry name" value="F-box_AtFBW1-like"/>
    <property type="match status" value="1"/>
</dbReference>
<dbReference type="NCBIfam" id="TIGR01640">
    <property type="entry name" value="F_box_assoc_1"/>
    <property type="match status" value="1"/>
</dbReference>
<dbReference type="PANTHER" id="PTHR31672">
    <property type="entry name" value="BNACNNG10540D PROTEIN"/>
    <property type="match status" value="1"/>
</dbReference>
<name>A0AAV6WN87_9LAMI</name>
<dbReference type="EMBL" id="WHWC01000012">
    <property type="protein sequence ID" value="KAG8372179.1"/>
    <property type="molecule type" value="Genomic_DNA"/>
</dbReference>
<evidence type="ECO:0000259" key="1">
    <source>
        <dbReference type="PROSITE" id="PS50181"/>
    </source>
</evidence>
<dbReference type="AlphaFoldDB" id="A0AAV6WN87"/>
<dbReference type="SMART" id="SM00256">
    <property type="entry name" value="FBOX"/>
    <property type="match status" value="1"/>
</dbReference>
<accession>A0AAV6WN87</accession>
<gene>
    <name evidence="2" type="ORF">BUALT_Bualt12G0039500</name>
</gene>
<dbReference type="InterPro" id="IPR036047">
    <property type="entry name" value="F-box-like_dom_sf"/>
</dbReference>
<dbReference type="SUPFAM" id="SSF81383">
    <property type="entry name" value="F-box domain"/>
    <property type="match status" value="1"/>
</dbReference>
<evidence type="ECO:0000313" key="2">
    <source>
        <dbReference type="EMBL" id="KAG8372179.1"/>
    </source>
</evidence>
<feature type="domain" description="F-box" evidence="1">
    <location>
        <begin position="2"/>
        <end position="49"/>
    </location>
</feature>
<dbReference type="InterPro" id="IPR001810">
    <property type="entry name" value="F-box_dom"/>
</dbReference>